<reference evidence="2 3" key="1">
    <citation type="submission" date="2017-12" db="EMBL/GenBank/DDBJ databases">
        <authorList>
            <person name="Pombert J.-F."/>
            <person name="Haag K.L."/>
            <person name="Ebert D."/>
        </authorList>
    </citation>
    <scope>NUCLEOTIDE SEQUENCE [LARGE SCALE GENOMIC DNA]</scope>
    <source>
        <strain evidence="2">IL-BN-2</strain>
    </source>
</reference>
<evidence type="ECO:0000256" key="1">
    <source>
        <dbReference type="SAM" id="MobiDB-lite"/>
    </source>
</evidence>
<dbReference type="Proteomes" id="UP000293045">
    <property type="component" value="Unassembled WGS sequence"/>
</dbReference>
<evidence type="ECO:0000313" key="2">
    <source>
        <dbReference type="EMBL" id="TBU09957.1"/>
    </source>
</evidence>
<gene>
    <name evidence="2" type="ORF">CWI39_0011p0010</name>
</gene>
<comment type="caution">
    <text evidence="2">The sequence shown here is derived from an EMBL/GenBank/DDBJ whole genome shotgun (WGS) entry which is preliminary data.</text>
</comment>
<organism evidence="2 3">
    <name type="scientific">Hamiltosporidium magnivora</name>
    <dbReference type="NCBI Taxonomy" id="148818"/>
    <lineage>
        <taxon>Eukaryota</taxon>
        <taxon>Fungi</taxon>
        <taxon>Fungi incertae sedis</taxon>
        <taxon>Microsporidia</taxon>
        <taxon>Dubosqiidae</taxon>
        <taxon>Hamiltosporidium</taxon>
    </lineage>
</organism>
<dbReference type="EMBL" id="PIXR01000011">
    <property type="protein sequence ID" value="TBU09957.1"/>
    <property type="molecule type" value="Genomic_DNA"/>
</dbReference>
<protein>
    <submittedName>
        <fullName evidence="2">Uncharacterized protein</fullName>
    </submittedName>
</protein>
<dbReference type="VEuPathDB" id="MicrosporidiaDB:CWI39_0011p0010"/>
<feature type="region of interest" description="Disordered" evidence="1">
    <location>
        <begin position="319"/>
        <end position="351"/>
    </location>
</feature>
<proteinExistence type="predicted"/>
<name>A0A4Q9LP51_9MICR</name>
<evidence type="ECO:0000313" key="3">
    <source>
        <dbReference type="Proteomes" id="UP000293045"/>
    </source>
</evidence>
<dbReference type="AlphaFoldDB" id="A0A4Q9LP51"/>
<dbReference type="VEuPathDB" id="MicrosporidiaDB:CWI36_0155p0020"/>
<sequence length="586" mass="68089">MALCSINDLNGEYRSFFNEEEYFDFISSTPEILEHIQQIGNNDTADYKEPTNQEDETSILEHKIEPEPNSSSHETDFFLCDSYKTDEYRLVDSRALQNKSTTPKYNSTPDFKESDNEAVSLKGQQDKHLQSNNGVCNATYSHEGSKKNSKDYQGWLFSPNNSMRYITTGIGSSIAVQRDIKSLGPQTRPGEFFEPYMFRNPNMFANDPKYDYKIYYAEDEIYEEKPQDFVYIDIVNSKDFPEIEKAVNAKYKKKRKKRGAQLEIMDTIEEEDCSDEFDFSTNDLIFTENTMLDLLTEDIKSYFPSFCIRNDLVNISTKIDDDNSQNNSIDSDEQSSAELSEHENTPVSIKASKEDELKAKKTFKYPILPIVHKNTVSKTPTLIQSNKNIKVSNPIQDTASKNPVIYVNEEEVRFQKKVNFIFDALKYISSQMILGKPIIKSQRLQALIRRITVCAKKVKKEFMSNHNANKPSPKDEEAHLYSNLNLERIFLNRLYKRLMTKLTGKKKSVSSRLKENTEVYFYNIEPINFTLSDKTKNSKIKTRLVPNEIERMKEMERIKILARNFVSFDCFYNGKNSCKSRKRTRI</sequence>
<accession>A0A4Q9LP51</accession>